<reference evidence="3" key="1">
    <citation type="journal article" date="2014" name="Int. J. Syst. Evol. Microbiol.">
        <title>Complete genome sequence of Corynebacterium casei LMG S-19264T (=DSM 44701T), isolated from a smear-ripened cheese.</title>
        <authorList>
            <consortium name="US DOE Joint Genome Institute (JGI-PGF)"/>
            <person name="Walter F."/>
            <person name="Albersmeier A."/>
            <person name="Kalinowski J."/>
            <person name="Ruckert C."/>
        </authorList>
    </citation>
    <scope>NUCLEOTIDE SEQUENCE</scope>
    <source>
        <strain evidence="3">CGMCC 1.16548</strain>
    </source>
</reference>
<dbReference type="InterPro" id="IPR013094">
    <property type="entry name" value="AB_hydrolase_3"/>
</dbReference>
<evidence type="ECO:0000256" key="1">
    <source>
        <dbReference type="ARBA" id="ARBA00022801"/>
    </source>
</evidence>
<dbReference type="InterPro" id="IPR050300">
    <property type="entry name" value="GDXG_lipolytic_enzyme"/>
</dbReference>
<dbReference type="Pfam" id="PF07859">
    <property type="entry name" value="Abhydrolase_3"/>
    <property type="match status" value="1"/>
</dbReference>
<dbReference type="PANTHER" id="PTHR48081">
    <property type="entry name" value="AB HYDROLASE SUPERFAMILY PROTEIN C4A8.06C"/>
    <property type="match status" value="1"/>
</dbReference>
<sequence>MTDQPAAERAELPDFRRMPVREALAWLAANGEPPDPRPDIDTDSLVRRFPHLAAVETQDLTVDGPNGPIPMRSYRDPTAAPSGRGLVWAHGGAFIGGHLEMPESNWVARELASRGIPVLAVDYVKCLAGVHFPAPLDDVHAAWRFGHENAERLLGVHPRDLVLGGASAGSTLASAVVTRMVEEHDPGRPPALLLVYPLLHPNGSAPSAELDPASPLDELALNYAGSVEALADHRVFAGLGDGRGFPPTFIALCENDRLRPSGEAFAATLERAGVPVTRYLEPGAEHGHIDHPGDPGALRTLDAITHWAVRPDRPTD</sequence>
<reference evidence="3" key="2">
    <citation type="submission" date="2020-09" db="EMBL/GenBank/DDBJ databases">
        <authorList>
            <person name="Sun Q."/>
            <person name="Zhou Y."/>
        </authorList>
    </citation>
    <scope>NUCLEOTIDE SEQUENCE</scope>
    <source>
        <strain evidence="3">CGMCC 1.16548</strain>
    </source>
</reference>
<dbReference type="RefSeq" id="WP_229841970.1">
    <property type="nucleotide sequence ID" value="NZ_BNAI01000002.1"/>
</dbReference>
<dbReference type="Proteomes" id="UP000617531">
    <property type="component" value="Unassembled WGS sequence"/>
</dbReference>
<organism evidence="3 4">
    <name type="scientific">Pseudolysinimonas yzui</name>
    <dbReference type="NCBI Taxonomy" id="2708254"/>
    <lineage>
        <taxon>Bacteria</taxon>
        <taxon>Bacillati</taxon>
        <taxon>Actinomycetota</taxon>
        <taxon>Actinomycetes</taxon>
        <taxon>Micrococcales</taxon>
        <taxon>Microbacteriaceae</taxon>
        <taxon>Pseudolysinimonas</taxon>
    </lineage>
</organism>
<evidence type="ECO:0000313" key="4">
    <source>
        <dbReference type="Proteomes" id="UP000617531"/>
    </source>
</evidence>
<dbReference type="EMBL" id="BNAI01000002">
    <property type="protein sequence ID" value="GHF15849.1"/>
    <property type="molecule type" value="Genomic_DNA"/>
</dbReference>
<evidence type="ECO:0000313" key="3">
    <source>
        <dbReference type="EMBL" id="GHF15849.1"/>
    </source>
</evidence>
<keyword evidence="1" id="KW-0378">Hydrolase</keyword>
<comment type="caution">
    <text evidence="3">The sequence shown here is derived from an EMBL/GenBank/DDBJ whole genome shotgun (WGS) entry which is preliminary data.</text>
</comment>
<proteinExistence type="predicted"/>
<evidence type="ECO:0000259" key="2">
    <source>
        <dbReference type="Pfam" id="PF07859"/>
    </source>
</evidence>
<gene>
    <name evidence="3" type="ORF">GCM10011600_16160</name>
</gene>
<accession>A0A8J3GQN3</accession>
<protein>
    <submittedName>
        <fullName evidence="3">Esterase</fullName>
    </submittedName>
</protein>
<dbReference type="InterPro" id="IPR029058">
    <property type="entry name" value="AB_hydrolase_fold"/>
</dbReference>
<dbReference type="SUPFAM" id="SSF53474">
    <property type="entry name" value="alpha/beta-Hydrolases"/>
    <property type="match status" value="1"/>
</dbReference>
<dbReference type="Gene3D" id="3.40.50.1820">
    <property type="entry name" value="alpha/beta hydrolase"/>
    <property type="match status" value="1"/>
</dbReference>
<dbReference type="GO" id="GO:0016787">
    <property type="term" value="F:hydrolase activity"/>
    <property type="evidence" value="ECO:0007669"/>
    <property type="project" value="UniProtKB-KW"/>
</dbReference>
<dbReference type="PANTHER" id="PTHR48081:SF8">
    <property type="entry name" value="ALPHA_BETA HYDROLASE FOLD-3 DOMAIN-CONTAINING PROTEIN-RELATED"/>
    <property type="match status" value="1"/>
</dbReference>
<dbReference type="AlphaFoldDB" id="A0A8J3GQN3"/>
<name>A0A8J3GQN3_9MICO</name>
<keyword evidence="4" id="KW-1185">Reference proteome</keyword>
<feature type="domain" description="Alpha/beta hydrolase fold-3" evidence="2">
    <location>
        <begin position="86"/>
        <end position="288"/>
    </location>
</feature>